<evidence type="ECO:0000313" key="3">
    <source>
        <dbReference type="Proteomes" id="UP000003706"/>
    </source>
</evidence>
<feature type="transmembrane region" description="Helical" evidence="1">
    <location>
        <begin position="7"/>
        <end position="26"/>
    </location>
</feature>
<proteinExistence type="predicted"/>
<keyword evidence="1" id="KW-1133">Transmembrane helix</keyword>
<organism evidence="2 3">
    <name type="scientific">Methanotorris formicicus Mc-S-70</name>
    <dbReference type="NCBI Taxonomy" id="647171"/>
    <lineage>
        <taxon>Archaea</taxon>
        <taxon>Methanobacteriati</taxon>
        <taxon>Methanobacteriota</taxon>
        <taxon>Methanomada group</taxon>
        <taxon>Methanococci</taxon>
        <taxon>Methanococcales</taxon>
        <taxon>Methanocaldococcaceae</taxon>
        <taxon>Methanotorris</taxon>
    </lineage>
</organism>
<feature type="transmembrane region" description="Helical" evidence="1">
    <location>
        <begin position="73"/>
        <end position="90"/>
    </location>
</feature>
<name>H1L091_9EURY</name>
<evidence type="ECO:0000313" key="2">
    <source>
        <dbReference type="EMBL" id="EHP85048.1"/>
    </source>
</evidence>
<accession>H1L091</accession>
<feature type="transmembrane region" description="Helical" evidence="1">
    <location>
        <begin position="32"/>
        <end position="52"/>
    </location>
</feature>
<keyword evidence="1" id="KW-0812">Transmembrane</keyword>
<comment type="caution">
    <text evidence="2">The sequence shown here is derived from an EMBL/GenBank/DDBJ whole genome shotgun (WGS) entry which is preliminary data.</text>
</comment>
<protein>
    <submittedName>
        <fullName evidence="2">Uncharacterized protein</fullName>
    </submittedName>
</protein>
<keyword evidence="1" id="KW-0472">Membrane</keyword>
<evidence type="ECO:0000256" key="1">
    <source>
        <dbReference type="SAM" id="Phobius"/>
    </source>
</evidence>
<dbReference type="RefSeq" id="WP_007044894.1">
    <property type="nucleotide sequence ID" value="NZ_AGJL01000040.1"/>
</dbReference>
<dbReference type="Proteomes" id="UP000003706">
    <property type="component" value="Unassembled WGS sequence"/>
</dbReference>
<dbReference type="STRING" id="647171.MetfoDRAFT_1465"/>
<dbReference type="EMBL" id="AGJL01000040">
    <property type="protein sequence ID" value="EHP85048.1"/>
    <property type="molecule type" value="Genomic_DNA"/>
</dbReference>
<gene>
    <name evidence="2" type="ORF">MetfoDRAFT_1465</name>
</gene>
<dbReference type="AlphaFoldDB" id="H1L091"/>
<sequence length="93" mass="10971">MNTIEESLVLIFGILSGVVLYYQQIYNYLFDVELGFFMLLFMVYFAIIVKYGNSEIVDEKELQIKYLASYRTLKAFIISIGLYYLLGKLFKTY</sequence>
<reference evidence="2 3" key="1">
    <citation type="submission" date="2011-09" db="EMBL/GenBank/DDBJ databases">
        <title>The draft genome of Methanotorris formicicus Mc-S-70.</title>
        <authorList>
            <consortium name="US DOE Joint Genome Institute (JGI-PGF)"/>
            <person name="Lucas S."/>
            <person name="Han J."/>
            <person name="Lapidus A."/>
            <person name="Cheng J.-F."/>
            <person name="Goodwin L."/>
            <person name="Pitluck S."/>
            <person name="Peters L."/>
            <person name="Land M.L."/>
            <person name="Hauser L."/>
            <person name="Sieprawska-Lupa M."/>
            <person name="Takai K."/>
            <person name="Miyazaki J."/>
            <person name="Whitman W."/>
            <person name="Woyke T.J."/>
        </authorList>
    </citation>
    <scope>NUCLEOTIDE SEQUENCE [LARGE SCALE GENOMIC DNA]</scope>
    <source>
        <strain evidence="2 3">Mc-S-70</strain>
    </source>
</reference>
<keyword evidence="3" id="KW-1185">Reference proteome</keyword>